<reference evidence="2 3" key="1">
    <citation type="submission" date="2016-06" db="EMBL/GenBank/DDBJ databases">
        <authorList>
            <person name="Kjaerup R.B."/>
            <person name="Dalgaard T.S."/>
            <person name="Juul-Madsen H.R."/>
        </authorList>
    </citation>
    <scope>NUCLEOTIDE SEQUENCE [LARGE SCALE GENOMIC DNA]</scope>
    <source>
        <strain evidence="2 3">CECT 8886</strain>
    </source>
</reference>
<gene>
    <name evidence="2" type="ORF">MSP8886_00321</name>
</gene>
<evidence type="ECO:0000256" key="1">
    <source>
        <dbReference type="SAM" id="Phobius"/>
    </source>
</evidence>
<feature type="transmembrane region" description="Helical" evidence="1">
    <location>
        <begin position="12"/>
        <end position="34"/>
    </location>
</feature>
<organism evidence="2 3">
    <name type="scientific">Marinomonas spartinae</name>
    <dbReference type="NCBI Taxonomy" id="1792290"/>
    <lineage>
        <taxon>Bacteria</taxon>
        <taxon>Pseudomonadati</taxon>
        <taxon>Pseudomonadota</taxon>
        <taxon>Gammaproteobacteria</taxon>
        <taxon>Oceanospirillales</taxon>
        <taxon>Oceanospirillaceae</taxon>
        <taxon>Marinomonas</taxon>
    </lineage>
</organism>
<accession>A0A1A8T2M5</accession>
<evidence type="ECO:0000313" key="3">
    <source>
        <dbReference type="Proteomes" id="UP000092544"/>
    </source>
</evidence>
<dbReference type="RefSeq" id="WP_067012026.1">
    <property type="nucleotide sequence ID" value="NZ_FLOB01000001.1"/>
</dbReference>
<dbReference type="EMBL" id="FLOB01000001">
    <property type="protein sequence ID" value="SBS25592.1"/>
    <property type="molecule type" value="Genomic_DNA"/>
</dbReference>
<evidence type="ECO:0000313" key="2">
    <source>
        <dbReference type="EMBL" id="SBS25592.1"/>
    </source>
</evidence>
<protein>
    <submittedName>
        <fullName evidence="2">Uncharacterized protein</fullName>
    </submittedName>
</protein>
<keyword evidence="1" id="KW-0472">Membrane</keyword>
<name>A0A1A8T2M5_9GAMM</name>
<keyword evidence="1" id="KW-1133">Transmembrane helix</keyword>
<dbReference type="AlphaFoldDB" id="A0A1A8T2M5"/>
<proteinExistence type="predicted"/>
<keyword evidence="3" id="KW-1185">Reference proteome</keyword>
<dbReference type="Proteomes" id="UP000092544">
    <property type="component" value="Unassembled WGS sequence"/>
</dbReference>
<keyword evidence="1" id="KW-0812">Transmembrane</keyword>
<sequence length="119" mass="14168">MSFSLNIENTVSILAGFMVLSIILYYIVTLIYYLKVVKKLDKVILSHGIDKDQFDLFYRRFNYYKKAVFNPSFFTEKKKVYIFDPKILEGRTTNTDKKIMKLHTFFYRVALLVIFSSFT</sequence>